<protein>
    <submittedName>
        <fullName evidence="2">Uncharacterized protein</fullName>
    </submittedName>
</protein>
<gene>
    <name evidence="2" type="ORF">CTOB1V02_LOCUS14493</name>
</gene>
<feature type="compositionally biased region" description="Low complexity" evidence="1">
    <location>
        <begin position="80"/>
        <end position="99"/>
    </location>
</feature>
<name>A0A7R8WYG2_9CRUS</name>
<evidence type="ECO:0000256" key="1">
    <source>
        <dbReference type="SAM" id="MobiDB-lite"/>
    </source>
</evidence>
<reference evidence="2" key="1">
    <citation type="submission" date="2020-11" db="EMBL/GenBank/DDBJ databases">
        <authorList>
            <person name="Tran Van P."/>
        </authorList>
    </citation>
    <scope>NUCLEOTIDE SEQUENCE</scope>
</reference>
<proteinExistence type="predicted"/>
<organism evidence="2">
    <name type="scientific">Cyprideis torosa</name>
    <dbReference type="NCBI Taxonomy" id="163714"/>
    <lineage>
        <taxon>Eukaryota</taxon>
        <taxon>Metazoa</taxon>
        <taxon>Ecdysozoa</taxon>
        <taxon>Arthropoda</taxon>
        <taxon>Crustacea</taxon>
        <taxon>Oligostraca</taxon>
        <taxon>Ostracoda</taxon>
        <taxon>Podocopa</taxon>
        <taxon>Podocopida</taxon>
        <taxon>Cytherocopina</taxon>
        <taxon>Cytheroidea</taxon>
        <taxon>Cytherideidae</taxon>
        <taxon>Cyprideis</taxon>
    </lineage>
</organism>
<feature type="compositionally biased region" description="Basic and acidic residues" evidence="1">
    <location>
        <begin position="157"/>
        <end position="170"/>
    </location>
</feature>
<accession>A0A7R8WYG2</accession>
<feature type="non-terminal residue" evidence="2">
    <location>
        <position position="170"/>
    </location>
</feature>
<sequence length="170" mass="17653">MSDAWWPTGTEFCLCPCPRSIREQQVGWQAGQRWPSPRLRASPKPPAAASPVGAAPREVSPKPPIDILGSSPGTTSGLRPLVPAKKPDVAPAASPEPQGAEGGSGSAEERLDILIKSLAKEPTVIGANASKRTSLDTSGESEEGLAGAKGKQMSQSGHERRERRGTGGGQ</sequence>
<dbReference type="AlphaFoldDB" id="A0A7R8WYG2"/>
<evidence type="ECO:0000313" key="2">
    <source>
        <dbReference type="EMBL" id="CAD7236678.1"/>
    </source>
</evidence>
<feature type="region of interest" description="Disordered" evidence="1">
    <location>
        <begin position="26"/>
        <end position="170"/>
    </location>
</feature>
<dbReference type="EMBL" id="OB680986">
    <property type="protein sequence ID" value="CAD7236678.1"/>
    <property type="molecule type" value="Genomic_DNA"/>
</dbReference>